<gene>
    <name evidence="3" type="ORF">GCM10023208_25680</name>
</gene>
<comment type="caution">
    <text evidence="3">The sequence shown here is derived from an EMBL/GenBank/DDBJ whole genome shotgun (WGS) entry which is preliminary data.</text>
</comment>
<evidence type="ECO:0000256" key="1">
    <source>
        <dbReference type="SAM" id="SignalP"/>
    </source>
</evidence>
<proteinExistence type="predicted"/>
<feature type="signal peptide" evidence="1">
    <location>
        <begin position="1"/>
        <end position="19"/>
    </location>
</feature>
<accession>A0ABP9KHA1</accession>
<dbReference type="EMBL" id="BAABHV010000021">
    <property type="protein sequence ID" value="GAA5058929.1"/>
    <property type="molecule type" value="Genomic_DNA"/>
</dbReference>
<dbReference type="Pfam" id="PF02333">
    <property type="entry name" value="Phytase"/>
    <property type="match status" value="1"/>
</dbReference>
<dbReference type="InterPro" id="IPR011042">
    <property type="entry name" value="6-blade_b-propeller_TolB-like"/>
</dbReference>
<dbReference type="Proteomes" id="UP001500518">
    <property type="component" value="Unassembled WGS sequence"/>
</dbReference>
<feature type="chain" id="PRO_5046771709" description="BPP domain-containing protein" evidence="1">
    <location>
        <begin position="20"/>
        <end position="337"/>
    </location>
</feature>
<reference evidence="4" key="1">
    <citation type="journal article" date="2019" name="Int. J. Syst. Evol. Microbiol.">
        <title>The Global Catalogue of Microorganisms (GCM) 10K type strain sequencing project: providing services to taxonomists for standard genome sequencing and annotation.</title>
        <authorList>
            <consortium name="The Broad Institute Genomics Platform"/>
            <consortium name="The Broad Institute Genome Sequencing Center for Infectious Disease"/>
            <person name="Wu L."/>
            <person name="Ma J."/>
        </authorList>
    </citation>
    <scope>NUCLEOTIDE SEQUENCE [LARGE SCALE GENOMIC DNA]</scope>
    <source>
        <strain evidence="4">JCM 18014</strain>
    </source>
</reference>
<evidence type="ECO:0000259" key="2">
    <source>
        <dbReference type="PROSITE" id="PS51662"/>
    </source>
</evidence>
<dbReference type="Gene3D" id="2.120.10.30">
    <property type="entry name" value="TolB, C-terminal domain"/>
    <property type="match status" value="1"/>
</dbReference>
<organism evidence="3 4">
    <name type="scientific">Erythrobacter westpacificensis</name>
    <dbReference type="NCBI Taxonomy" id="1055231"/>
    <lineage>
        <taxon>Bacteria</taxon>
        <taxon>Pseudomonadati</taxon>
        <taxon>Pseudomonadota</taxon>
        <taxon>Alphaproteobacteria</taxon>
        <taxon>Sphingomonadales</taxon>
        <taxon>Erythrobacteraceae</taxon>
        <taxon>Erythrobacter/Porphyrobacter group</taxon>
        <taxon>Erythrobacter</taxon>
    </lineage>
</organism>
<protein>
    <recommendedName>
        <fullName evidence="2">BPP domain-containing protein</fullName>
    </recommendedName>
</protein>
<name>A0ABP9KHA1_9SPHN</name>
<keyword evidence="1" id="KW-0732">Signal</keyword>
<evidence type="ECO:0000313" key="3">
    <source>
        <dbReference type="EMBL" id="GAA5058929.1"/>
    </source>
</evidence>
<sequence length="337" mass="35209">MRIATMTIAAALLAGCATTPTGLPPVSVLATGETEPVGTANEDAADDPAIWRNAAGPSQSLIVATDKKAGLYVYGLDGQVRSFFDAGAVNNVDLVELDDGTVIVAASDRIDPANSHISTFTLDTASGELTSLGRFPSGPGEGYGFCMSQHGSLTALMVTKEGNLREYEIAEWAPGEVPKAELVREMSVPSQPEGCIFDERDGTLYVGEEMAGIWRFADGATTGELVAAIDNQYLVADVEGLAIAPEGEDGGYLVASSQGDNAYEVFSLPDMTPVGRFAIGAGTYGSAEETDGIALDTRNFGPDYPQGLFIAQDGINPPNAQNFKLVSWKAVRAALGL</sequence>
<dbReference type="PROSITE" id="PS51257">
    <property type="entry name" value="PROKAR_LIPOPROTEIN"/>
    <property type="match status" value="1"/>
</dbReference>
<evidence type="ECO:0000313" key="4">
    <source>
        <dbReference type="Proteomes" id="UP001500518"/>
    </source>
</evidence>
<dbReference type="PROSITE" id="PS51662">
    <property type="entry name" value="BP_PHYTASE"/>
    <property type="match status" value="1"/>
</dbReference>
<dbReference type="RefSeq" id="WP_346033423.1">
    <property type="nucleotide sequence ID" value="NZ_BAABHV010000021.1"/>
</dbReference>
<dbReference type="SUPFAM" id="SSF50956">
    <property type="entry name" value="Thermostable phytase (3-phytase)"/>
    <property type="match status" value="1"/>
</dbReference>
<feature type="domain" description="BPP" evidence="2">
    <location>
        <begin position="18"/>
        <end position="335"/>
    </location>
</feature>
<keyword evidence="4" id="KW-1185">Reference proteome</keyword>
<dbReference type="InterPro" id="IPR003431">
    <property type="entry name" value="B-propeller_Phytase"/>
</dbReference>